<keyword evidence="3" id="KW-0862">Zinc</keyword>
<dbReference type="SUPFAM" id="SSF51316">
    <property type="entry name" value="Mss4-like"/>
    <property type="match status" value="1"/>
</dbReference>
<protein>
    <submittedName>
        <fullName evidence="6">Aldehyde-activating protein</fullName>
    </submittedName>
</protein>
<evidence type="ECO:0000256" key="3">
    <source>
        <dbReference type="ARBA" id="ARBA00022833"/>
    </source>
</evidence>
<dbReference type="STRING" id="1821621.A8C75_03105"/>
<reference evidence="7" key="1">
    <citation type="submission" date="2016-05" db="EMBL/GenBank/DDBJ databases">
        <authorList>
            <person name="Baek K."/>
            <person name="Yang S.-J."/>
        </authorList>
    </citation>
    <scope>NUCLEOTIDE SEQUENCE [LARGE SCALE GENOMIC DNA]</scope>
    <source>
        <strain evidence="7">ST58-10</strain>
    </source>
</reference>
<dbReference type="OrthoDB" id="4188830at2"/>
<reference evidence="6 7" key="2">
    <citation type="journal article" date="2018" name="Int. J. Syst. Evol. Microbiol.">
        <title>Marinobacterium aestuarii sp. nov., a benzene-degrading marine bacterium isolated from estuary sediment.</title>
        <authorList>
            <person name="Bae S.S."/>
            <person name="Jung J."/>
            <person name="Chung D."/>
            <person name="Baek K."/>
        </authorList>
    </citation>
    <scope>NUCLEOTIDE SEQUENCE [LARGE SCALE GENOMIC DNA]</scope>
    <source>
        <strain evidence="6 7">ST58-10</strain>
    </source>
</reference>
<dbReference type="InterPro" id="IPR006913">
    <property type="entry name" value="CENP-V/GFA"/>
</dbReference>
<dbReference type="Gene3D" id="3.90.1590.10">
    <property type="entry name" value="glutathione-dependent formaldehyde- activating enzyme (gfa)"/>
    <property type="match status" value="1"/>
</dbReference>
<evidence type="ECO:0000259" key="5">
    <source>
        <dbReference type="PROSITE" id="PS51891"/>
    </source>
</evidence>
<proteinExistence type="inferred from homology"/>
<dbReference type="PANTHER" id="PTHR33337">
    <property type="entry name" value="GFA DOMAIN-CONTAINING PROTEIN"/>
    <property type="match status" value="1"/>
</dbReference>
<dbReference type="GO" id="GO:0016846">
    <property type="term" value="F:carbon-sulfur lyase activity"/>
    <property type="evidence" value="ECO:0007669"/>
    <property type="project" value="InterPro"/>
</dbReference>
<evidence type="ECO:0000313" key="6">
    <source>
        <dbReference type="EMBL" id="ANG61561.1"/>
    </source>
</evidence>
<name>A0A1A9EVA3_9GAMM</name>
<keyword evidence="2" id="KW-0479">Metal-binding</keyword>
<keyword evidence="4" id="KW-0456">Lyase</keyword>
<evidence type="ECO:0000256" key="2">
    <source>
        <dbReference type="ARBA" id="ARBA00022723"/>
    </source>
</evidence>
<feature type="domain" description="CENP-V/GFA" evidence="5">
    <location>
        <begin position="7"/>
        <end position="120"/>
    </location>
</feature>
<dbReference type="EMBL" id="CP015839">
    <property type="protein sequence ID" value="ANG61561.1"/>
    <property type="molecule type" value="Genomic_DNA"/>
</dbReference>
<gene>
    <name evidence="6" type="ORF">A8C75_03105</name>
</gene>
<dbReference type="Pfam" id="PF04828">
    <property type="entry name" value="GFA"/>
    <property type="match status" value="1"/>
</dbReference>
<dbReference type="RefSeq" id="WP_067377977.1">
    <property type="nucleotide sequence ID" value="NZ_CP015839.1"/>
</dbReference>
<dbReference type="GO" id="GO:0046872">
    <property type="term" value="F:metal ion binding"/>
    <property type="evidence" value="ECO:0007669"/>
    <property type="project" value="UniProtKB-KW"/>
</dbReference>
<dbReference type="InterPro" id="IPR011057">
    <property type="entry name" value="Mss4-like_sf"/>
</dbReference>
<sequence length="144" mass="15831">MPDTQPAQGHCLCGKTSISVRKMQLDVGACHCRQCRRWTGGPLLVSGCGTDVTLAGSDYIGVFRSSDWAERGFCTACGSHLFYRLIESRQYFVPVGLLEDNPNLVLGHQVFIDEKPAFYAFANRTRDLTGAEAFAQFEADADSD</sequence>
<dbReference type="KEGG" id="mars:A8C75_03105"/>
<accession>A0A1A9EVA3</accession>
<dbReference type="Proteomes" id="UP000078070">
    <property type="component" value="Chromosome"/>
</dbReference>
<evidence type="ECO:0000256" key="4">
    <source>
        <dbReference type="ARBA" id="ARBA00023239"/>
    </source>
</evidence>
<evidence type="ECO:0000256" key="1">
    <source>
        <dbReference type="ARBA" id="ARBA00005495"/>
    </source>
</evidence>
<dbReference type="AlphaFoldDB" id="A0A1A9EVA3"/>
<evidence type="ECO:0000313" key="7">
    <source>
        <dbReference type="Proteomes" id="UP000078070"/>
    </source>
</evidence>
<dbReference type="PROSITE" id="PS51891">
    <property type="entry name" value="CENP_V_GFA"/>
    <property type="match status" value="1"/>
</dbReference>
<keyword evidence="7" id="KW-1185">Reference proteome</keyword>
<comment type="similarity">
    <text evidence="1">Belongs to the Gfa family.</text>
</comment>
<organism evidence="6 7">
    <name type="scientific">Marinobacterium aestuarii</name>
    <dbReference type="NCBI Taxonomy" id="1821621"/>
    <lineage>
        <taxon>Bacteria</taxon>
        <taxon>Pseudomonadati</taxon>
        <taxon>Pseudomonadota</taxon>
        <taxon>Gammaproteobacteria</taxon>
        <taxon>Oceanospirillales</taxon>
        <taxon>Oceanospirillaceae</taxon>
        <taxon>Marinobacterium</taxon>
    </lineage>
</organism>
<dbReference type="PANTHER" id="PTHR33337:SF40">
    <property type="entry name" value="CENP-V_GFA DOMAIN-CONTAINING PROTEIN-RELATED"/>
    <property type="match status" value="1"/>
</dbReference>